<sequence>MAEIDRLRRTEGIVFLLCFAGSIPLANWLIGNVGTTCVPNGPCLIPVAPGLVAPSGVLAVGLALVLRDLVQRRLGLSWAFAAIVIGALLSASFAPPALVVASTAAFLLSEIADLAVYTPLQRRGFVRAAIASSMVGLVIDSIVFLGLAFGSLEFLTGQVVGKAWMVLAALPFLALLRARDRRLGLMPA</sequence>
<proteinExistence type="predicted"/>
<feature type="transmembrane region" description="Helical" evidence="1">
    <location>
        <begin position="73"/>
        <end position="91"/>
    </location>
</feature>
<feature type="transmembrane region" description="Helical" evidence="1">
    <location>
        <begin position="43"/>
        <end position="66"/>
    </location>
</feature>
<dbReference type="Pfam" id="PF02592">
    <property type="entry name" value="Vut_1"/>
    <property type="match status" value="1"/>
</dbReference>
<keyword evidence="1" id="KW-0812">Transmembrane</keyword>
<geneLocation type="plasmid" evidence="2">
    <name>pMk2240B</name>
</geneLocation>
<gene>
    <name evidence="2" type="ORF">ABVK50_29445</name>
</gene>
<feature type="transmembrane region" description="Helical" evidence="1">
    <location>
        <begin position="97"/>
        <end position="116"/>
    </location>
</feature>
<keyword evidence="1" id="KW-0472">Membrane</keyword>
<accession>A0AAU8CYD8</accession>
<keyword evidence="1" id="KW-1133">Transmembrane helix</keyword>
<keyword evidence="2" id="KW-0614">Plasmid</keyword>
<dbReference type="InterPro" id="IPR003744">
    <property type="entry name" value="YhhQ"/>
</dbReference>
<reference evidence="2" key="1">
    <citation type="submission" date="2024-06" db="EMBL/GenBank/DDBJ databases">
        <title>Mesorhizobium karijinii sp. nov., a symbiont of the iconic Swainsona formosa from arid Australia.</title>
        <authorList>
            <person name="Hill Y.J."/>
            <person name="Watkin E.L.J."/>
            <person name="O'Hara G.W."/>
            <person name="Terpolilli J."/>
            <person name="Tye M.L."/>
            <person name="Kohlmeier M.G."/>
        </authorList>
    </citation>
    <scope>NUCLEOTIDE SEQUENCE</scope>
    <source>
        <strain evidence="2">WSM2240</strain>
        <plasmid evidence="2">pMk2240B</plasmid>
    </source>
</reference>
<feature type="transmembrane region" description="Helical" evidence="1">
    <location>
        <begin position="12"/>
        <end position="31"/>
    </location>
</feature>
<feature type="transmembrane region" description="Helical" evidence="1">
    <location>
        <begin position="155"/>
        <end position="176"/>
    </location>
</feature>
<name>A0AAU8CYD8_9HYPH</name>
<protein>
    <submittedName>
        <fullName evidence="2">VUT family protein</fullName>
    </submittedName>
</protein>
<evidence type="ECO:0000313" key="2">
    <source>
        <dbReference type="EMBL" id="XCG51987.1"/>
    </source>
</evidence>
<dbReference type="RefSeq" id="WP_353646249.1">
    <property type="nucleotide sequence ID" value="NZ_CP159255.1"/>
</dbReference>
<dbReference type="AlphaFoldDB" id="A0AAU8CYD8"/>
<feature type="transmembrane region" description="Helical" evidence="1">
    <location>
        <begin position="128"/>
        <end position="149"/>
    </location>
</feature>
<evidence type="ECO:0000256" key="1">
    <source>
        <dbReference type="SAM" id="Phobius"/>
    </source>
</evidence>
<organism evidence="2">
    <name type="scientific">Mesorhizobium sp. WSM2240</name>
    <dbReference type="NCBI Taxonomy" id="3228851"/>
    <lineage>
        <taxon>Bacteria</taxon>
        <taxon>Pseudomonadati</taxon>
        <taxon>Pseudomonadota</taxon>
        <taxon>Alphaproteobacteria</taxon>
        <taxon>Hyphomicrobiales</taxon>
        <taxon>Phyllobacteriaceae</taxon>
        <taxon>Mesorhizobium</taxon>
    </lineage>
</organism>
<dbReference type="EMBL" id="CP159255">
    <property type="protein sequence ID" value="XCG51987.1"/>
    <property type="molecule type" value="Genomic_DNA"/>
</dbReference>